<feature type="compositionally biased region" description="Polar residues" evidence="1">
    <location>
        <begin position="129"/>
        <end position="139"/>
    </location>
</feature>
<dbReference type="AlphaFoldDB" id="A0AAN7TF36"/>
<feature type="compositionally biased region" description="Polar residues" evidence="1">
    <location>
        <begin position="60"/>
        <end position="78"/>
    </location>
</feature>
<organism evidence="2 3">
    <name type="scientific">Meristemomyces frigidus</name>
    <dbReference type="NCBI Taxonomy" id="1508187"/>
    <lineage>
        <taxon>Eukaryota</taxon>
        <taxon>Fungi</taxon>
        <taxon>Dikarya</taxon>
        <taxon>Ascomycota</taxon>
        <taxon>Pezizomycotina</taxon>
        <taxon>Dothideomycetes</taxon>
        <taxon>Dothideomycetidae</taxon>
        <taxon>Mycosphaerellales</taxon>
        <taxon>Teratosphaeriaceae</taxon>
        <taxon>Meristemomyces</taxon>
    </lineage>
</organism>
<dbReference type="PANTHER" id="PTHR37540:SF10">
    <property type="entry name" value="SIGMA-70 REGION 2 FAMILY PROTEIN"/>
    <property type="match status" value="1"/>
</dbReference>
<evidence type="ECO:0000313" key="3">
    <source>
        <dbReference type="Proteomes" id="UP001310890"/>
    </source>
</evidence>
<feature type="region of interest" description="Disordered" evidence="1">
    <location>
        <begin position="102"/>
        <end position="174"/>
    </location>
</feature>
<comment type="caution">
    <text evidence="2">The sequence shown here is derived from an EMBL/GenBank/DDBJ whole genome shotgun (WGS) entry which is preliminary data.</text>
</comment>
<protein>
    <submittedName>
        <fullName evidence="2">Uncharacterized protein</fullName>
    </submittedName>
</protein>
<sequence length="492" mass="54620">MAPMPKLLFVNFDAPGKTDDDAQRKAVRAHATAYSHRVAPRKGLRAARYKQLHPEAQLTGKPSSSTNPDVPLARSSQPPLLPESITPIEQRPAEHVLQFESPADASLPAKRSGKRTSQDLTIPRLLSPVSASRQLTTARSAGLTKQRAKRSALPPGKRPKMTKQQRTAPKHATPRIREEELHRLVEHFRMPDMTLLGATREDPFLTYPIPDHETWYAPLLDKWYQRLGLGSALLKCSPKMIQDYVTWVRRFEMTEPAVYYTSILLATGTPIATGQMDLRLALRVRGLAVKAVNDALNDMGSGRAISNAMISAVGKIALHEHLYGDRVAANTIHRPAQQRYVLLDPPSHWLSILTTTNTACRMIALRGGIAALCLPKITLQLMVWSDTFMATESGTPKYFADLPLQEGVEAFDGREASEVAIRANPKRWEHKGFALPEGGVSPGVQTRAVSVDKARRLEAVETRVRSVDEQANEHVVRRWEERIAAQVRVSAA</sequence>
<evidence type="ECO:0000313" key="2">
    <source>
        <dbReference type="EMBL" id="KAK5111538.1"/>
    </source>
</evidence>
<feature type="region of interest" description="Disordered" evidence="1">
    <location>
        <begin position="53"/>
        <end position="84"/>
    </location>
</feature>
<accession>A0AAN7TF36</accession>
<gene>
    <name evidence="2" type="ORF">LTR62_004834</name>
</gene>
<feature type="compositionally biased region" description="Basic residues" evidence="1">
    <location>
        <begin position="157"/>
        <end position="174"/>
    </location>
</feature>
<dbReference type="EMBL" id="JAVRRL010000038">
    <property type="protein sequence ID" value="KAK5111538.1"/>
    <property type="molecule type" value="Genomic_DNA"/>
</dbReference>
<proteinExistence type="predicted"/>
<dbReference type="Proteomes" id="UP001310890">
    <property type="component" value="Unassembled WGS sequence"/>
</dbReference>
<evidence type="ECO:0000256" key="1">
    <source>
        <dbReference type="SAM" id="MobiDB-lite"/>
    </source>
</evidence>
<dbReference type="PANTHER" id="PTHR37540">
    <property type="entry name" value="TRANSCRIPTION FACTOR (ACR-2), PUTATIVE-RELATED-RELATED"/>
    <property type="match status" value="1"/>
</dbReference>
<name>A0AAN7TF36_9PEZI</name>
<reference evidence="2" key="1">
    <citation type="submission" date="2023-08" db="EMBL/GenBank/DDBJ databases">
        <title>Black Yeasts Isolated from many extreme environments.</title>
        <authorList>
            <person name="Coleine C."/>
            <person name="Stajich J.E."/>
            <person name="Selbmann L."/>
        </authorList>
    </citation>
    <scope>NUCLEOTIDE SEQUENCE</scope>
    <source>
        <strain evidence="2">CCFEE 5401</strain>
    </source>
</reference>